<reference evidence="9" key="2">
    <citation type="submission" date="2020-05" db="UniProtKB">
        <authorList>
            <consortium name="EnsemblMetazoa"/>
        </authorList>
    </citation>
    <scope>IDENTIFICATION</scope>
    <source>
        <strain evidence="9">CM1001059</strain>
    </source>
</reference>
<evidence type="ECO:0000256" key="1">
    <source>
        <dbReference type="ARBA" id="ARBA00004123"/>
    </source>
</evidence>
<accession>A0A182UBH9</accession>
<name>A0A182UBH9_9DIPT</name>
<keyword evidence="6" id="KW-0175">Coiled coil</keyword>
<evidence type="ECO:0000313" key="10">
    <source>
        <dbReference type="Proteomes" id="UP000075902"/>
    </source>
</evidence>
<dbReference type="Pfam" id="PF00010">
    <property type="entry name" value="HLH"/>
    <property type="match status" value="1"/>
</dbReference>
<protein>
    <recommendedName>
        <fullName evidence="8">BHLH domain-containing protein</fullName>
    </recommendedName>
</protein>
<dbReference type="STRING" id="34690.A0A182UBH9"/>
<dbReference type="InterPro" id="IPR011598">
    <property type="entry name" value="bHLH_dom"/>
</dbReference>
<dbReference type="SUPFAM" id="SSF47459">
    <property type="entry name" value="HLH, helix-loop-helix DNA-binding domain"/>
    <property type="match status" value="1"/>
</dbReference>
<feature type="compositionally biased region" description="Polar residues" evidence="7">
    <location>
        <begin position="309"/>
        <end position="354"/>
    </location>
</feature>
<dbReference type="PANTHER" id="PTHR15741:SF37">
    <property type="entry name" value="LD38259P"/>
    <property type="match status" value="1"/>
</dbReference>
<feature type="domain" description="BHLH" evidence="8">
    <location>
        <begin position="602"/>
        <end position="656"/>
    </location>
</feature>
<dbReference type="PROSITE" id="PS50888">
    <property type="entry name" value="BHLH"/>
    <property type="match status" value="1"/>
</dbReference>
<dbReference type="InterPro" id="IPR036638">
    <property type="entry name" value="HLH_DNA-bd_sf"/>
</dbReference>
<dbReference type="GO" id="GO:0000981">
    <property type="term" value="F:DNA-binding transcription factor activity, RNA polymerase II-specific"/>
    <property type="evidence" value="ECO:0007669"/>
    <property type="project" value="TreeGrafter"/>
</dbReference>
<keyword evidence="10" id="KW-1185">Reference proteome</keyword>
<feature type="region of interest" description="Disordered" evidence="7">
    <location>
        <begin position="451"/>
        <end position="514"/>
    </location>
</feature>
<evidence type="ECO:0000259" key="8">
    <source>
        <dbReference type="PROSITE" id="PS50888"/>
    </source>
</evidence>
<dbReference type="VEuPathDB" id="VectorBase:AMEC017406"/>
<dbReference type="InterPro" id="IPR052207">
    <property type="entry name" value="Max-like/E-box_TFs"/>
</dbReference>
<evidence type="ECO:0000256" key="4">
    <source>
        <dbReference type="ARBA" id="ARBA00023163"/>
    </source>
</evidence>
<feature type="region of interest" description="Disordered" evidence="7">
    <location>
        <begin position="589"/>
        <end position="608"/>
    </location>
</feature>
<feature type="region of interest" description="Disordered" evidence="7">
    <location>
        <begin position="253"/>
        <end position="277"/>
    </location>
</feature>
<keyword evidence="3" id="KW-0238">DNA-binding</keyword>
<feature type="compositionally biased region" description="Low complexity" evidence="7">
    <location>
        <begin position="399"/>
        <end position="408"/>
    </location>
</feature>
<evidence type="ECO:0000256" key="2">
    <source>
        <dbReference type="ARBA" id="ARBA00023015"/>
    </source>
</evidence>
<dbReference type="CDD" id="cd11405">
    <property type="entry name" value="bHLHzip_MLXIP_like"/>
    <property type="match status" value="1"/>
</dbReference>
<dbReference type="GO" id="GO:0005634">
    <property type="term" value="C:nucleus"/>
    <property type="evidence" value="ECO:0007669"/>
    <property type="project" value="UniProtKB-SubCell"/>
</dbReference>
<dbReference type="EnsemblMetazoa" id="AMEC017406-RA">
    <property type="protein sequence ID" value="AMEC017406-PA"/>
    <property type="gene ID" value="AMEC017406"/>
</dbReference>
<feature type="compositionally biased region" description="Polar residues" evidence="7">
    <location>
        <begin position="821"/>
        <end position="834"/>
    </location>
</feature>
<evidence type="ECO:0000256" key="3">
    <source>
        <dbReference type="ARBA" id="ARBA00023125"/>
    </source>
</evidence>
<dbReference type="GO" id="GO:0000978">
    <property type="term" value="F:RNA polymerase II cis-regulatory region sequence-specific DNA binding"/>
    <property type="evidence" value="ECO:0007669"/>
    <property type="project" value="TreeGrafter"/>
</dbReference>
<evidence type="ECO:0000256" key="6">
    <source>
        <dbReference type="SAM" id="Coils"/>
    </source>
</evidence>
<sequence>MITDNMPTDTLFSTLAQYPFPDSREIARGAGRADFIQPSLGPLQPNLDDLMDLDLDFLNFPRLAPVPEEASDDLLKAIEYNYTLGSNQLTNAGNSIQEAPETLGVSGNHQQTSQAHQATGCIQQQPPAALQYSTKLYAQSLQPPGGGSSASISSAATMAYNMVSQPHMGQTAGSNAVLGATASGGPYGSNASSGFQNVISSAATAPSGMLQMGSGGIPPSLTPSSMQLHYNHSNAATNPVNLSNSPAGTNIVGGAGGGGSSNVRAPTQMDAAPTSGQSNVGAGSVLLMQNLNSKLLTHSQSLPVPALPQTKQVSAQPRSTSMPTGPSNYNQMLAASQHSPPGSLHASQSGSSYKSYHGHQPQPYKIPSQTVGAGGSYASGVRAMRHSSPPHGTVLQPTSGSSGAASGIGSSGGGTPVGLSNALEQSQQQLQDLQLQQQQQQQQQQSIVSTSSNIVQQQQQQTQAKRHPPHPTKEMFRSNSLPINATFPLPPKEGDNFAMPRYHQQQQSSQKANAKLRTRSNSMIMKQQTTGVLNSIPGMGMVGSGSAAGGMAGSSQHMSPTLHATSSEPMLNVTNSALLAQLLTTNTPVAGAGSKFPRSDSQRRTGHIHAEQKRRYNIKNGFDTLHSLIPQLQQNPNAKLSKAAMLQKGADYIKQLRSERSSATEQMDSLRREIEQLNNSLNNLHTALPASGAPVSRQRTGRVKELYHHYVRQRTLDNWKFWIFGLIFEPLLNSYNQTVSVASMDEMYRTSQLWVDQHCSLVELRPAVSNQLRQLSTTTDVLSDPPSSLQEEVLKAISNSSSNCLAPRGSGKGGSRGGSSTETSPHRSFSNGVN</sequence>
<feature type="region of interest" description="Disordered" evidence="7">
    <location>
        <begin position="303"/>
        <end position="420"/>
    </location>
</feature>
<dbReference type="PANTHER" id="PTHR15741">
    <property type="entry name" value="BASIC HELIX-LOOP-HELIX ZIP TRANSCRIPTION FACTOR"/>
    <property type="match status" value="1"/>
</dbReference>
<evidence type="ECO:0000256" key="7">
    <source>
        <dbReference type="SAM" id="MobiDB-lite"/>
    </source>
</evidence>
<dbReference type="SMART" id="SM00353">
    <property type="entry name" value="HLH"/>
    <property type="match status" value="1"/>
</dbReference>
<dbReference type="FunFam" id="4.10.280.10:FF:000094">
    <property type="entry name" value="Blast:Carbohydrate-responsive element-binding protein"/>
    <property type="match status" value="1"/>
</dbReference>
<dbReference type="Gene3D" id="4.10.280.10">
    <property type="entry name" value="Helix-loop-helix DNA-binding domain"/>
    <property type="match status" value="1"/>
</dbReference>
<dbReference type="AlphaFoldDB" id="A0A182UBH9"/>
<reference evidence="10" key="1">
    <citation type="submission" date="2014-01" db="EMBL/GenBank/DDBJ databases">
        <title>The Genome Sequence of Anopheles melas CM1001059_A (V2).</title>
        <authorList>
            <consortium name="The Broad Institute Genomics Platform"/>
            <person name="Neafsey D.E."/>
            <person name="Besansky N."/>
            <person name="Howell P."/>
            <person name="Walton C."/>
            <person name="Young S.K."/>
            <person name="Zeng Q."/>
            <person name="Gargeya S."/>
            <person name="Fitzgerald M."/>
            <person name="Haas B."/>
            <person name="Abouelleil A."/>
            <person name="Allen A.W."/>
            <person name="Alvarado L."/>
            <person name="Arachchi H.M."/>
            <person name="Berlin A.M."/>
            <person name="Chapman S.B."/>
            <person name="Gainer-Dewar J."/>
            <person name="Goldberg J."/>
            <person name="Griggs A."/>
            <person name="Gujja S."/>
            <person name="Hansen M."/>
            <person name="Howarth C."/>
            <person name="Imamovic A."/>
            <person name="Ireland A."/>
            <person name="Larimer J."/>
            <person name="McCowan C."/>
            <person name="Murphy C."/>
            <person name="Pearson M."/>
            <person name="Poon T.W."/>
            <person name="Priest M."/>
            <person name="Roberts A."/>
            <person name="Saif S."/>
            <person name="Shea T."/>
            <person name="Sisk P."/>
            <person name="Sykes S."/>
            <person name="Wortman J."/>
            <person name="Nusbaum C."/>
            <person name="Birren B."/>
        </authorList>
    </citation>
    <scope>NUCLEOTIDE SEQUENCE [LARGE SCALE GENOMIC DNA]</scope>
    <source>
        <strain evidence="10">CM1001059</strain>
    </source>
</reference>
<evidence type="ECO:0000256" key="5">
    <source>
        <dbReference type="ARBA" id="ARBA00023242"/>
    </source>
</evidence>
<comment type="subcellular location">
    <subcellularLocation>
        <location evidence="1">Nucleus</location>
    </subcellularLocation>
</comment>
<evidence type="ECO:0000313" key="9">
    <source>
        <dbReference type="EnsemblMetazoa" id="AMEC017406-PA"/>
    </source>
</evidence>
<dbReference type="GO" id="GO:0046983">
    <property type="term" value="F:protein dimerization activity"/>
    <property type="evidence" value="ECO:0007669"/>
    <property type="project" value="InterPro"/>
</dbReference>
<feature type="compositionally biased region" description="Low complexity" evidence="7">
    <location>
        <begin position="451"/>
        <end position="463"/>
    </location>
</feature>
<feature type="compositionally biased region" description="Basic and acidic residues" evidence="7">
    <location>
        <begin position="597"/>
        <end position="608"/>
    </location>
</feature>
<keyword evidence="5" id="KW-0539">Nucleus</keyword>
<proteinExistence type="predicted"/>
<keyword evidence="2" id="KW-0805">Transcription regulation</keyword>
<feature type="coiled-coil region" evidence="6">
    <location>
        <begin position="653"/>
        <end position="687"/>
    </location>
</feature>
<dbReference type="Proteomes" id="UP000075902">
    <property type="component" value="Unassembled WGS sequence"/>
</dbReference>
<keyword evidence="4" id="KW-0804">Transcription</keyword>
<organism evidence="9 10">
    <name type="scientific">Anopheles melas</name>
    <dbReference type="NCBI Taxonomy" id="34690"/>
    <lineage>
        <taxon>Eukaryota</taxon>
        <taxon>Metazoa</taxon>
        <taxon>Ecdysozoa</taxon>
        <taxon>Arthropoda</taxon>
        <taxon>Hexapoda</taxon>
        <taxon>Insecta</taxon>
        <taxon>Pterygota</taxon>
        <taxon>Neoptera</taxon>
        <taxon>Endopterygota</taxon>
        <taxon>Diptera</taxon>
        <taxon>Nematocera</taxon>
        <taxon>Culicoidea</taxon>
        <taxon>Culicidae</taxon>
        <taxon>Anophelinae</taxon>
        <taxon>Anopheles</taxon>
    </lineage>
</organism>
<feature type="region of interest" description="Disordered" evidence="7">
    <location>
        <begin position="804"/>
        <end position="834"/>
    </location>
</feature>